<keyword evidence="9" id="KW-0611">Plant defense</keyword>
<comment type="subcellular location">
    <subcellularLocation>
        <location evidence="2">Cell membrane</location>
        <topology evidence="2">Lipid-anchor</topology>
        <topology evidence="2">GPI-anchor</topology>
    </subcellularLocation>
</comment>
<dbReference type="Pfam" id="PF03101">
    <property type="entry name" value="FAR1"/>
    <property type="match status" value="1"/>
</dbReference>
<evidence type="ECO:0000313" key="20">
    <source>
        <dbReference type="Proteomes" id="UP000825729"/>
    </source>
</evidence>
<dbReference type="InterPro" id="IPR044965">
    <property type="entry name" value="Glyco_hydro_17_plant"/>
</dbReference>
<sequence>MTRAHGAPITLRFVAAAACVLLCATLAHGVGVNWGTMASHIMLPSTVVEMIKANNIKKVKLFDADPWTVSAFAGTGIQVMVAIPNDMLHRMSKDYDNAKDWVKENVTRHLYDGGVDIRYVAVGNEPFLKSYNGSFMKDTFPALQNVQKALDEAGIGKKIKATIPLNADVYESPGEQPVPSTGNFRSDIRPLMQSIVKFLHSNNAPFVVNIYPFLSLYDNPDFPVDFAFLDDQGKSVNDNGKTYNNVLDANYDTLVWSLKRAGVPDLKIIIGEVGWPTDGDKQANVQNAKRFYDGLFKKLASNKGTPLRPGPLDVYLFGLLDEDQKSVAPGNFERHWGIFRFDGRPKFPVDFTGRGNDRYLVGAKGVQYLEKKWCVFNKEAQDLSRLGNNVEYACSRGDCTALGYGSSCNGLDALANASYAFNMYFQIQDQDVEACVFEGLAKISSKNMSQGDCLFPIQIESGGERLFKNGTRLASIPAQSIEIKVLSAFITMEVGLHEGSELVEPDIGREDDATESCPVKPAVPDDSIAVTDKETEKVVPKVDGIVLEPYVGLEFESLESARSFYSSYAKRLGFGTRVSYSHRSRRERNITAQQYVCSMEGFSPSTSEGPSKQTRAGISVGCHASMTVKRAGPTKWVVKSFEKSHNHDLANLTQLQMVQAFKELDAVGGHVRAMKVAEEGARTAEGYRMAMWGLHAASEQVAIVNDSVIGFSQPALVGGGSL</sequence>
<dbReference type="GO" id="GO:0005886">
    <property type="term" value="C:plasma membrane"/>
    <property type="evidence" value="ECO:0007669"/>
    <property type="project" value="UniProtKB-SubCell"/>
</dbReference>
<keyword evidence="6" id="KW-0336">GPI-anchor</keyword>
<evidence type="ECO:0000256" key="12">
    <source>
        <dbReference type="ARBA" id="ARBA00023180"/>
    </source>
</evidence>
<reference evidence="19 20" key="1">
    <citation type="submission" date="2021-07" db="EMBL/GenBank/DDBJ databases">
        <title>The Aristolochia fimbriata genome: insights into angiosperm evolution, floral development and chemical biosynthesis.</title>
        <authorList>
            <person name="Jiao Y."/>
        </authorList>
    </citation>
    <scope>NUCLEOTIDE SEQUENCE [LARGE SCALE GENOMIC DNA]</scope>
    <source>
        <strain evidence="19">IBCAS-2021</strain>
        <tissue evidence="19">Leaf</tissue>
    </source>
</reference>
<keyword evidence="7 17" id="KW-0732">Signal</keyword>
<dbReference type="GO" id="GO:0098552">
    <property type="term" value="C:side of membrane"/>
    <property type="evidence" value="ECO:0007669"/>
    <property type="project" value="UniProtKB-KW"/>
</dbReference>
<evidence type="ECO:0000256" key="14">
    <source>
        <dbReference type="ARBA" id="ARBA00023295"/>
    </source>
</evidence>
<dbReference type="GO" id="GO:0042973">
    <property type="term" value="F:glucan endo-1,3-beta-D-glucosidase activity"/>
    <property type="evidence" value="ECO:0007669"/>
    <property type="project" value="UniProtKB-EC"/>
</dbReference>
<keyword evidence="12" id="KW-0325">Glycoprotein</keyword>
<name>A0AAV7F7X3_ARIFI</name>
<evidence type="ECO:0000256" key="8">
    <source>
        <dbReference type="ARBA" id="ARBA00022801"/>
    </source>
</evidence>
<proteinExistence type="inferred from homology"/>
<evidence type="ECO:0000256" key="2">
    <source>
        <dbReference type="ARBA" id="ARBA00004609"/>
    </source>
</evidence>
<dbReference type="SMART" id="SM00768">
    <property type="entry name" value="X8"/>
    <property type="match status" value="1"/>
</dbReference>
<organism evidence="19 20">
    <name type="scientific">Aristolochia fimbriata</name>
    <name type="common">White veined hardy Dutchman's pipe vine</name>
    <dbReference type="NCBI Taxonomy" id="158543"/>
    <lineage>
        <taxon>Eukaryota</taxon>
        <taxon>Viridiplantae</taxon>
        <taxon>Streptophyta</taxon>
        <taxon>Embryophyta</taxon>
        <taxon>Tracheophyta</taxon>
        <taxon>Spermatophyta</taxon>
        <taxon>Magnoliopsida</taxon>
        <taxon>Magnoliidae</taxon>
        <taxon>Piperales</taxon>
        <taxon>Aristolochiaceae</taxon>
        <taxon>Aristolochia</taxon>
    </lineage>
</organism>
<keyword evidence="10" id="KW-0472">Membrane</keyword>
<keyword evidence="11" id="KW-1015">Disulfide bond</keyword>
<dbReference type="EC" id="3.2.1.39" evidence="4"/>
<keyword evidence="5" id="KW-1003">Cell membrane</keyword>
<dbReference type="GO" id="GO:0005975">
    <property type="term" value="P:carbohydrate metabolic process"/>
    <property type="evidence" value="ECO:0007669"/>
    <property type="project" value="InterPro"/>
</dbReference>
<feature type="domain" description="X8" evidence="18">
    <location>
        <begin position="372"/>
        <end position="455"/>
    </location>
</feature>
<keyword evidence="8 16" id="KW-0378">Hydrolase</keyword>
<dbReference type="Gene3D" id="1.20.58.1040">
    <property type="match status" value="1"/>
</dbReference>
<protein>
    <recommendedName>
        <fullName evidence="4">glucan endo-1,3-beta-D-glucosidase</fullName>
        <ecNumber evidence="4">3.2.1.39</ecNumber>
    </recommendedName>
</protein>
<gene>
    <name evidence="19" type="ORF">H6P81_001369</name>
</gene>
<comment type="similarity">
    <text evidence="3 15">Belongs to the glycosyl hydrolase 17 family.</text>
</comment>
<dbReference type="EMBL" id="JAINDJ010000002">
    <property type="protein sequence ID" value="KAG9456861.1"/>
    <property type="molecule type" value="Genomic_DNA"/>
</dbReference>
<evidence type="ECO:0000256" key="6">
    <source>
        <dbReference type="ARBA" id="ARBA00022622"/>
    </source>
</evidence>
<dbReference type="Pfam" id="PF00332">
    <property type="entry name" value="Glyco_hydro_17"/>
    <property type="match status" value="1"/>
</dbReference>
<dbReference type="SUPFAM" id="SSF51445">
    <property type="entry name" value="(Trans)glycosidases"/>
    <property type="match status" value="1"/>
</dbReference>
<dbReference type="PANTHER" id="PTHR32227">
    <property type="entry name" value="GLUCAN ENDO-1,3-BETA-GLUCOSIDASE BG1-RELATED-RELATED"/>
    <property type="match status" value="1"/>
</dbReference>
<evidence type="ECO:0000256" key="1">
    <source>
        <dbReference type="ARBA" id="ARBA00000382"/>
    </source>
</evidence>
<evidence type="ECO:0000256" key="4">
    <source>
        <dbReference type="ARBA" id="ARBA00012780"/>
    </source>
</evidence>
<evidence type="ECO:0000256" key="16">
    <source>
        <dbReference type="RuleBase" id="RU004336"/>
    </source>
</evidence>
<dbReference type="InterPro" id="IPR012946">
    <property type="entry name" value="X8"/>
</dbReference>
<dbReference type="Pfam" id="PF07983">
    <property type="entry name" value="X8"/>
    <property type="match status" value="1"/>
</dbReference>
<comment type="catalytic activity">
    <reaction evidence="1">
        <text>Hydrolysis of (1-&gt;3)-beta-D-glucosidic linkages in (1-&gt;3)-beta-D-glucans.</text>
        <dbReference type="EC" id="3.2.1.39"/>
    </reaction>
</comment>
<keyword evidence="14 16" id="KW-0326">Glycosidase</keyword>
<dbReference type="PROSITE" id="PS00587">
    <property type="entry name" value="GLYCOSYL_HYDROL_F17"/>
    <property type="match status" value="1"/>
</dbReference>
<evidence type="ECO:0000256" key="17">
    <source>
        <dbReference type="SAM" id="SignalP"/>
    </source>
</evidence>
<feature type="signal peptide" evidence="17">
    <location>
        <begin position="1"/>
        <end position="29"/>
    </location>
</feature>
<comment type="caution">
    <text evidence="19">The sequence shown here is derived from an EMBL/GenBank/DDBJ whole genome shotgun (WGS) entry which is preliminary data.</text>
</comment>
<dbReference type="InterPro" id="IPR017853">
    <property type="entry name" value="GH"/>
</dbReference>
<evidence type="ECO:0000313" key="19">
    <source>
        <dbReference type="EMBL" id="KAG9456861.1"/>
    </source>
</evidence>
<evidence type="ECO:0000256" key="3">
    <source>
        <dbReference type="ARBA" id="ARBA00008773"/>
    </source>
</evidence>
<dbReference type="InterPro" id="IPR004330">
    <property type="entry name" value="FAR1_DNA_bnd_dom"/>
</dbReference>
<keyword evidence="13" id="KW-0449">Lipoprotein</keyword>
<dbReference type="AlphaFoldDB" id="A0AAV7F7X3"/>
<dbReference type="FunFam" id="3.20.20.80:FF:000008">
    <property type="entry name" value="Glucan endo-1,3-beta-glucosidase 5"/>
    <property type="match status" value="1"/>
</dbReference>
<dbReference type="Gene3D" id="3.20.20.80">
    <property type="entry name" value="Glycosidases"/>
    <property type="match status" value="1"/>
</dbReference>
<evidence type="ECO:0000256" key="15">
    <source>
        <dbReference type="RuleBase" id="RU004335"/>
    </source>
</evidence>
<feature type="chain" id="PRO_5043630676" description="glucan endo-1,3-beta-D-glucosidase" evidence="17">
    <location>
        <begin position="30"/>
        <end position="722"/>
    </location>
</feature>
<dbReference type="Proteomes" id="UP000825729">
    <property type="component" value="Unassembled WGS sequence"/>
</dbReference>
<evidence type="ECO:0000256" key="5">
    <source>
        <dbReference type="ARBA" id="ARBA00022475"/>
    </source>
</evidence>
<evidence type="ECO:0000256" key="9">
    <source>
        <dbReference type="ARBA" id="ARBA00022821"/>
    </source>
</evidence>
<accession>A0AAV7F7X3</accession>
<evidence type="ECO:0000256" key="10">
    <source>
        <dbReference type="ARBA" id="ARBA00023136"/>
    </source>
</evidence>
<evidence type="ECO:0000256" key="11">
    <source>
        <dbReference type="ARBA" id="ARBA00023157"/>
    </source>
</evidence>
<dbReference type="InterPro" id="IPR000490">
    <property type="entry name" value="Glyco_hydro_17"/>
</dbReference>
<dbReference type="GO" id="GO:0006952">
    <property type="term" value="P:defense response"/>
    <property type="evidence" value="ECO:0007669"/>
    <property type="project" value="UniProtKB-KW"/>
</dbReference>
<dbReference type="FunFam" id="1.20.58.1040:FF:000002">
    <property type="entry name" value="Glucan endo-1,3-beta-glucosidase 8"/>
    <property type="match status" value="1"/>
</dbReference>
<evidence type="ECO:0000259" key="18">
    <source>
        <dbReference type="SMART" id="SM00768"/>
    </source>
</evidence>
<keyword evidence="20" id="KW-1185">Reference proteome</keyword>
<evidence type="ECO:0000256" key="7">
    <source>
        <dbReference type="ARBA" id="ARBA00022729"/>
    </source>
</evidence>
<evidence type="ECO:0000256" key="13">
    <source>
        <dbReference type="ARBA" id="ARBA00023288"/>
    </source>
</evidence>